<dbReference type="AlphaFoldDB" id="A0A511ZCJ5"/>
<evidence type="ECO:0000256" key="1">
    <source>
        <dbReference type="SAM" id="Phobius"/>
    </source>
</evidence>
<evidence type="ECO:0000313" key="3">
    <source>
        <dbReference type="Proteomes" id="UP000321901"/>
    </source>
</evidence>
<dbReference type="SUPFAM" id="SSF51735">
    <property type="entry name" value="NAD(P)-binding Rossmann-fold domains"/>
    <property type="match status" value="1"/>
</dbReference>
<dbReference type="RefSeq" id="WP_147060700.1">
    <property type="nucleotide sequence ID" value="NZ_BJYL01000063.1"/>
</dbReference>
<comment type="caution">
    <text evidence="2">The sequence shown here is derived from an EMBL/GenBank/DDBJ whole genome shotgun (WGS) entry which is preliminary data.</text>
</comment>
<keyword evidence="1" id="KW-0472">Membrane</keyword>
<dbReference type="Gene3D" id="3.40.50.720">
    <property type="entry name" value="NAD(P)-binding Rossmann-like Domain"/>
    <property type="match status" value="1"/>
</dbReference>
<evidence type="ECO:0000313" key="2">
    <source>
        <dbReference type="EMBL" id="GEN85166.1"/>
    </source>
</evidence>
<keyword evidence="1" id="KW-1133">Transmembrane helix</keyword>
<keyword evidence="3" id="KW-1185">Reference proteome</keyword>
<dbReference type="EMBL" id="BJYL01000063">
    <property type="protein sequence ID" value="GEN85166.1"/>
    <property type="molecule type" value="Genomic_DNA"/>
</dbReference>
<organism evidence="2 3">
    <name type="scientific">Sporosarcina luteola</name>
    <dbReference type="NCBI Taxonomy" id="582850"/>
    <lineage>
        <taxon>Bacteria</taxon>
        <taxon>Bacillati</taxon>
        <taxon>Bacillota</taxon>
        <taxon>Bacilli</taxon>
        <taxon>Bacillales</taxon>
        <taxon>Caryophanaceae</taxon>
        <taxon>Sporosarcina</taxon>
    </lineage>
</organism>
<sequence>MKNKCDHVLVIGGTGMLAGVSIFLAKEGYSVSIIGRTPAKFDRLKSESPPGSIFLIQVDYHSEELFTEIEKAIAEQGPFKLIVSWTPNYQALERICEMNDRANSFRLVHVKGSRRYFEDEEIVIPANCTYEKVFLGFVLEGETSRWLTNDEISNGVIQQIKSKGDERIVGQLIPYSARPR</sequence>
<reference evidence="2 3" key="1">
    <citation type="submission" date="2019-07" db="EMBL/GenBank/DDBJ databases">
        <title>Whole genome shotgun sequence of Sporosarcina luteola NBRC 105378.</title>
        <authorList>
            <person name="Hosoyama A."/>
            <person name="Uohara A."/>
            <person name="Ohji S."/>
            <person name="Ichikawa N."/>
        </authorList>
    </citation>
    <scope>NUCLEOTIDE SEQUENCE [LARGE SCALE GENOMIC DNA]</scope>
    <source>
        <strain evidence="2 3">NBRC 105378</strain>
    </source>
</reference>
<feature type="transmembrane region" description="Helical" evidence="1">
    <location>
        <begin position="7"/>
        <end position="25"/>
    </location>
</feature>
<gene>
    <name evidence="2" type="ORF">SLU01_34780</name>
</gene>
<protein>
    <submittedName>
        <fullName evidence="2">Short-chain dehydrogenase</fullName>
    </submittedName>
</protein>
<name>A0A511ZCJ5_9BACL</name>
<accession>A0A511ZCJ5</accession>
<proteinExistence type="predicted"/>
<dbReference type="Proteomes" id="UP000321901">
    <property type="component" value="Unassembled WGS sequence"/>
</dbReference>
<keyword evidence="1" id="KW-0812">Transmembrane</keyword>
<dbReference type="OrthoDB" id="7922774at2"/>
<dbReference type="InterPro" id="IPR036291">
    <property type="entry name" value="NAD(P)-bd_dom_sf"/>
</dbReference>